<protein>
    <submittedName>
        <fullName evidence="1">Uncharacterized protein</fullName>
    </submittedName>
</protein>
<evidence type="ECO:0000313" key="2">
    <source>
        <dbReference type="Proteomes" id="UP000663722"/>
    </source>
</evidence>
<gene>
    <name evidence="1" type="ORF">dnm_009990</name>
</gene>
<dbReference type="KEGG" id="dmm:dnm_009990"/>
<accession>A0A975BGS3</accession>
<proteinExistence type="predicted"/>
<reference evidence="1" key="1">
    <citation type="journal article" date="2021" name="Microb. Physiol.">
        <title>Proteogenomic Insights into the Physiology of Marine, Sulfate-Reducing, Filamentous Desulfonema limicola and Desulfonema magnum.</title>
        <authorList>
            <person name="Schnaars V."/>
            <person name="Wohlbrand L."/>
            <person name="Scheve S."/>
            <person name="Hinrichs C."/>
            <person name="Reinhardt R."/>
            <person name="Rabus R."/>
        </authorList>
    </citation>
    <scope>NUCLEOTIDE SEQUENCE</scope>
    <source>
        <strain evidence="1">4be13</strain>
    </source>
</reference>
<evidence type="ECO:0000313" key="1">
    <source>
        <dbReference type="EMBL" id="QTA84995.1"/>
    </source>
</evidence>
<organism evidence="1 2">
    <name type="scientific">Desulfonema magnum</name>
    <dbReference type="NCBI Taxonomy" id="45655"/>
    <lineage>
        <taxon>Bacteria</taxon>
        <taxon>Pseudomonadati</taxon>
        <taxon>Thermodesulfobacteriota</taxon>
        <taxon>Desulfobacteria</taxon>
        <taxon>Desulfobacterales</taxon>
        <taxon>Desulfococcaceae</taxon>
        <taxon>Desulfonema</taxon>
    </lineage>
</organism>
<dbReference type="Proteomes" id="UP000663722">
    <property type="component" value="Chromosome"/>
</dbReference>
<name>A0A975BGS3_9BACT</name>
<keyword evidence="2" id="KW-1185">Reference proteome</keyword>
<dbReference type="EMBL" id="CP061800">
    <property type="protein sequence ID" value="QTA84995.1"/>
    <property type="molecule type" value="Genomic_DNA"/>
</dbReference>
<sequence>MIFVIVLLVISSCNMLKSFTAKKNRQSHLFPLFQMVT</sequence>
<dbReference type="AlphaFoldDB" id="A0A975BGS3"/>